<organism evidence="2 3">
    <name type="scientific">Ancylostoma ceylanicum</name>
    <dbReference type="NCBI Taxonomy" id="53326"/>
    <lineage>
        <taxon>Eukaryota</taxon>
        <taxon>Metazoa</taxon>
        <taxon>Ecdysozoa</taxon>
        <taxon>Nematoda</taxon>
        <taxon>Chromadorea</taxon>
        <taxon>Rhabditida</taxon>
        <taxon>Rhabditina</taxon>
        <taxon>Rhabditomorpha</taxon>
        <taxon>Strongyloidea</taxon>
        <taxon>Ancylostomatidae</taxon>
        <taxon>Ancylostomatinae</taxon>
        <taxon>Ancylostoma</taxon>
    </lineage>
</organism>
<keyword evidence="3" id="KW-1185">Reference proteome</keyword>
<evidence type="ECO:0000313" key="2">
    <source>
        <dbReference type="EMBL" id="EYC33612.1"/>
    </source>
</evidence>
<proteinExistence type="predicted"/>
<feature type="compositionally biased region" description="Polar residues" evidence="1">
    <location>
        <begin position="61"/>
        <end position="74"/>
    </location>
</feature>
<gene>
    <name evidence="2" type="primary">Acey_s0002.g895</name>
    <name evidence="2" type="ORF">Y032_0002g895</name>
</gene>
<comment type="caution">
    <text evidence="2">The sequence shown here is derived from an EMBL/GenBank/DDBJ whole genome shotgun (WGS) entry which is preliminary data.</text>
</comment>
<dbReference type="Proteomes" id="UP000024635">
    <property type="component" value="Unassembled WGS sequence"/>
</dbReference>
<evidence type="ECO:0000313" key="3">
    <source>
        <dbReference type="Proteomes" id="UP000024635"/>
    </source>
</evidence>
<evidence type="ECO:0000256" key="1">
    <source>
        <dbReference type="SAM" id="MobiDB-lite"/>
    </source>
</evidence>
<name>A0A016W2W8_9BILA</name>
<feature type="compositionally biased region" description="Basic and acidic residues" evidence="1">
    <location>
        <begin position="79"/>
        <end position="91"/>
    </location>
</feature>
<protein>
    <submittedName>
        <fullName evidence="2">Uncharacterized protein</fullName>
    </submittedName>
</protein>
<dbReference type="EMBL" id="JARK01001338">
    <property type="protein sequence ID" value="EYC33612.1"/>
    <property type="molecule type" value="Genomic_DNA"/>
</dbReference>
<reference evidence="3" key="1">
    <citation type="journal article" date="2015" name="Nat. Genet.">
        <title>The genome and transcriptome of the zoonotic hookworm Ancylostoma ceylanicum identify infection-specific gene families.</title>
        <authorList>
            <person name="Schwarz E.M."/>
            <person name="Hu Y."/>
            <person name="Antoshechkin I."/>
            <person name="Miller M.M."/>
            <person name="Sternberg P.W."/>
            <person name="Aroian R.V."/>
        </authorList>
    </citation>
    <scope>NUCLEOTIDE SEQUENCE</scope>
    <source>
        <strain evidence="3">HY135</strain>
    </source>
</reference>
<feature type="region of interest" description="Disordered" evidence="1">
    <location>
        <begin position="61"/>
        <end position="101"/>
    </location>
</feature>
<accession>A0A016W2W8</accession>
<sequence length="127" mass="14351">MVTQHPRTRQITMLSEWIDLSNDNVTSVASKNVDAHLANGRYFGAGSVMMLFPRKFQGMSNGRNQNTQITNETCNRLPPPRELRPGMRESSGEVVRLESSPAMNPQVRRVVTTATLPELGRTTMWHR</sequence>
<dbReference type="AlphaFoldDB" id="A0A016W2W8"/>